<protein>
    <recommendedName>
        <fullName evidence="4">Transmembrane protein</fullName>
    </recommendedName>
</protein>
<dbReference type="OrthoDB" id="10669105at2759"/>
<keyword evidence="1" id="KW-1133">Transmembrane helix</keyword>
<dbReference type="PANTHER" id="PTHR15332">
    <property type="entry name" value="PROPROTEIN CONVERTASE SUBTILISIN_KEXIN TYPE 5-LIKE"/>
    <property type="match status" value="1"/>
</dbReference>
<evidence type="ECO:0000313" key="3">
    <source>
        <dbReference type="Proteomes" id="UP000689195"/>
    </source>
</evidence>
<organism evidence="2 3">
    <name type="scientific">Paramecium pentaurelia</name>
    <dbReference type="NCBI Taxonomy" id="43138"/>
    <lineage>
        <taxon>Eukaryota</taxon>
        <taxon>Sar</taxon>
        <taxon>Alveolata</taxon>
        <taxon>Ciliophora</taxon>
        <taxon>Intramacronucleata</taxon>
        <taxon>Oligohymenophorea</taxon>
        <taxon>Peniculida</taxon>
        <taxon>Parameciidae</taxon>
        <taxon>Paramecium</taxon>
    </lineage>
</organism>
<keyword evidence="1" id="KW-0812">Transmembrane</keyword>
<evidence type="ECO:0008006" key="4">
    <source>
        <dbReference type="Google" id="ProtNLM"/>
    </source>
</evidence>
<dbReference type="EMBL" id="CAJJDO010000077">
    <property type="protein sequence ID" value="CAD8181670.1"/>
    <property type="molecule type" value="Genomic_DNA"/>
</dbReference>
<name>A0A8S1VWF5_9CILI</name>
<proteinExistence type="predicted"/>
<dbReference type="PANTHER" id="PTHR15332:SF175">
    <property type="entry name" value="PROPROTEIN CONVERTASE SUBTILISIN_KEXIN TYPE 5-LIKE"/>
    <property type="match status" value="1"/>
</dbReference>
<evidence type="ECO:0000313" key="2">
    <source>
        <dbReference type="EMBL" id="CAD8181670.1"/>
    </source>
</evidence>
<dbReference type="Proteomes" id="UP000689195">
    <property type="component" value="Unassembled WGS sequence"/>
</dbReference>
<dbReference type="AlphaFoldDB" id="A0A8S1VWF5"/>
<sequence length="487" mass="57301">MWHFNQKLESQLGCLEQMCLLNSFLFQQIYFKIWQSSCKECKTQTKCIECENLTRYFDLRQFEVSMQNQILRYVSINLQDIYHQNQLILEFQIILINVFVQMVIMILGLRCIKNAIYFSLYCKTCQITSTKFASFNQTQYFRLLNKNQCICQHRYYNNNSLICESNVPIKVLRVKGQEIIAYIVIIIKIELINLFLINILVQLVSIQMKMKIVKKCRSNCIWKDGYFYDGIQVDCQKCCTRCKFCQNFSINCLTCFCNLRDTLPIRNCILGSFEKSFQNCGLNQINIILACEIYVQLVKRPLQIFYHVKRKIHSTLFIMQLLMYNMQRLLIKLSKGDLCYGLCKTCNLDGFLSCNGNRILSPEMSCDQPKNSVSHSNTSWCSTFEVAVVDARFSDDLLSVSVKFDFSLNPSFFTTQFQDNICQKILGNQKYLLIGKNPICYVDPDDDKVRNNFIFYKKLIIKVRLKVKFIQGGIKSYFTWIQWKWGS</sequence>
<comment type="caution">
    <text evidence="2">The sequence shown here is derived from an EMBL/GenBank/DDBJ whole genome shotgun (WGS) entry which is preliminary data.</text>
</comment>
<gene>
    <name evidence="2" type="ORF">PPENT_87.1.T0770012</name>
</gene>
<keyword evidence="3" id="KW-1185">Reference proteome</keyword>
<feature type="transmembrane region" description="Helical" evidence="1">
    <location>
        <begin position="87"/>
        <end position="109"/>
    </location>
</feature>
<reference evidence="2" key="1">
    <citation type="submission" date="2021-01" db="EMBL/GenBank/DDBJ databases">
        <authorList>
            <consortium name="Genoscope - CEA"/>
            <person name="William W."/>
        </authorList>
    </citation>
    <scope>NUCLEOTIDE SEQUENCE</scope>
</reference>
<evidence type="ECO:0000256" key="1">
    <source>
        <dbReference type="SAM" id="Phobius"/>
    </source>
</evidence>
<feature type="transmembrane region" description="Helical" evidence="1">
    <location>
        <begin position="179"/>
        <end position="201"/>
    </location>
</feature>
<accession>A0A8S1VWF5</accession>
<keyword evidence="1" id="KW-0472">Membrane</keyword>